<reference evidence="1 2" key="1">
    <citation type="journal article" date="2023" name="Life. Sci Alliance">
        <title>Evolutionary insights into 3D genome organization and epigenetic landscape of Vigna mungo.</title>
        <authorList>
            <person name="Junaid A."/>
            <person name="Singh B."/>
            <person name="Bhatia S."/>
        </authorList>
    </citation>
    <scope>NUCLEOTIDE SEQUENCE [LARGE SCALE GENOMIC DNA]</scope>
    <source>
        <strain evidence="1">Urdbean</strain>
    </source>
</reference>
<organism evidence="1 2">
    <name type="scientific">Vigna mungo</name>
    <name type="common">Black gram</name>
    <name type="synonym">Phaseolus mungo</name>
    <dbReference type="NCBI Taxonomy" id="3915"/>
    <lineage>
        <taxon>Eukaryota</taxon>
        <taxon>Viridiplantae</taxon>
        <taxon>Streptophyta</taxon>
        <taxon>Embryophyta</taxon>
        <taxon>Tracheophyta</taxon>
        <taxon>Spermatophyta</taxon>
        <taxon>Magnoliopsida</taxon>
        <taxon>eudicotyledons</taxon>
        <taxon>Gunneridae</taxon>
        <taxon>Pentapetalae</taxon>
        <taxon>rosids</taxon>
        <taxon>fabids</taxon>
        <taxon>Fabales</taxon>
        <taxon>Fabaceae</taxon>
        <taxon>Papilionoideae</taxon>
        <taxon>50 kb inversion clade</taxon>
        <taxon>NPAAA clade</taxon>
        <taxon>indigoferoid/millettioid clade</taxon>
        <taxon>Phaseoleae</taxon>
        <taxon>Vigna</taxon>
    </lineage>
</organism>
<sequence>MHVKSKFIERYMHLQQISLPYMSIILILILIQAKFSSFSCSQVGKINGVMQCSSGIDNQLQTASTASFLGKPGHKLVLKFSSVNVMTQSFLFRQVFSTTVLEVGSWQSPLRKDPHDPEGVPKLANFTADI</sequence>
<protein>
    <submittedName>
        <fullName evidence="1">Uncharacterized protein</fullName>
    </submittedName>
</protein>
<keyword evidence="2" id="KW-1185">Reference proteome</keyword>
<evidence type="ECO:0000313" key="1">
    <source>
        <dbReference type="EMBL" id="WVZ21203.1"/>
    </source>
</evidence>
<evidence type="ECO:0000313" key="2">
    <source>
        <dbReference type="Proteomes" id="UP001374535"/>
    </source>
</evidence>
<proteinExistence type="predicted"/>
<dbReference type="EMBL" id="CP144699">
    <property type="protein sequence ID" value="WVZ21203.1"/>
    <property type="molecule type" value="Genomic_DNA"/>
</dbReference>
<dbReference type="Proteomes" id="UP001374535">
    <property type="component" value="Chromosome 2"/>
</dbReference>
<gene>
    <name evidence="1" type="ORF">V8G54_008525</name>
</gene>
<accession>A0AAQ3P7B2</accession>
<dbReference type="AlphaFoldDB" id="A0AAQ3P7B2"/>
<name>A0AAQ3P7B2_VIGMU</name>